<evidence type="ECO:0000313" key="1">
    <source>
        <dbReference type="EMBL" id="NML31505.1"/>
    </source>
</evidence>
<proteinExistence type="predicted"/>
<dbReference type="Proteomes" id="UP000583127">
    <property type="component" value="Unassembled WGS sequence"/>
</dbReference>
<reference evidence="1 2" key="1">
    <citation type="submission" date="2020-04" db="EMBL/GenBank/DDBJ databases">
        <title>Paraburkholderia sp. G-4-1-8 isolated from soil.</title>
        <authorList>
            <person name="Dahal R.H."/>
        </authorList>
    </citation>
    <scope>NUCLEOTIDE SEQUENCE [LARGE SCALE GENOMIC DNA]</scope>
    <source>
        <strain evidence="1 2">G-4-1-8</strain>
    </source>
</reference>
<keyword evidence="2" id="KW-1185">Reference proteome</keyword>
<dbReference type="EMBL" id="JABBFZ010000005">
    <property type="protein sequence ID" value="NML31505.1"/>
    <property type="molecule type" value="Genomic_DNA"/>
</dbReference>
<gene>
    <name evidence="1" type="ORF">HHL14_11755</name>
</gene>
<dbReference type="AlphaFoldDB" id="A0A7X9X4Y8"/>
<organism evidence="1 2">
    <name type="scientific">Paraburkholderia antibiotica</name>
    <dbReference type="NCBI Taxonomy" id="2728839"/>
    <lineage>
        <taxon>Bacteria</taxon>
        <taxon>Pseudomonadati</taxon>
        <taxon>Pseudomonadota</taxon>
        <taxon>Betaproteobacteria</taxon>
        <taxon>Burkholderiales</taxon>
        <taxon>Burkholderiaceae</taxon>
        <taxon>Paraburkholderia</taxon>
    </lineage>
</organism>
<comment type="caution">
    <text evidence="1">The sequence shown here is derived from an EMBL/GenBank/DDBJ whole genome shotgun (WGS) entry which is preliminary data.</text>
</comment>
<accession>A0A7X9X4Y8</accession>
<protein>
    <submittedName>
        <fullName evidence="1">Uncharacterized protein</fullName>
    </submittedName>
</protein>
<sequence>MASSTNEPDYAAKMLGYDRKTFGKMIHMMKEDHQLRGDHNVIWHDNGDVEFRGTIIDNMHGWAP</sequence>
<evidence type="ECO:0000313" key="2">
    <source>
        <dbReference type="Proteomes" id="UP000583127"/>
    </source>
</evidence>
<name>A0A7X9X4Y8_9BURK</name>